<protein>
    <recommendedName>
        <fullName evidence="3">RNase H type-1 domain-containing protein</fullName>
    </recommendedName>
</protein>
<reference evidence="1 2" key="1">
    <citation type="journal article" date="2024" name="Science">
        <title>Giant polyketide synthase enzymes in the biosynthesis of giant marine polyether toxins.</title>
        <authorList>
            <person name="Fallon T.R."/>
            <person name="Shende V.V."/>
            <person name="Wierzbicki I.H."/>
            <person name="Pendleton A.L."/>
            <person name="Watervoot N.F."/>
            <person name="Auber R.P."/>
            <person name="Gonzalez D.J."/>
            <person name="Wisecaver J.H."/>
            <person name="Moore B.S."/>
        </authorList>
    </citation>
    <scope>NUCLEOTIDE SEQUENCE [LARGE SCALE GENOMIC DNA]</scope>
    <source>
        <strain evidence="1 2">12B1</strain>
    </source>
</reference>
<accession>A0AB34K5Q4</accession>
<keyword evidence="2" id="KW-1185">Reference proteome</keyword>
<dbReference type="EMBL" id="JBGBPQ010000002">
    <property type="protein sequence ID" value="KAL1528552.1"/>
    <property type="molecule type" value="Genomic_DNA"/>
</dbReference>
<organism evidence="1 2">
    <name type="scientific">Prymnesium parvum</name>
    <name type="common">Toxic golden alga</name>
    <dbReference type="NCBI Taxonomy" id="97485"/>
    <lineage>
        <taxon>Eukaryota</taxon>
        <taxon>Haptista</taxon>
        <taxon>Haptophyta</taxon>
        <taxon>Prymnesiophyceae</taxon>
        <taxon>Prymnesiales</taxon>
        <taxon>Prymnesiaceae</taxon>
        <taxon>Prymnesium</taxon>
    </lineage>
</organism>
<evidence type="ECO:0000313" key="1">
    <source>
        <dbReference type="EMBL" id="KAL1528552.1"/>
    </source>
</evidence>
<gene>
    <name evidence="1" type="ORF">AB1Y20_009895</name>
</gene>
<name>A0AB34K5Q4_PRYPA</name>
<dbReference type="AlphaFoldDB" id="A0AB34K5Q4"/>
<proteinExistence type="predicted"/>
<comment type="caution">
    <text evidence="1">The sequence shown here is derived from an EMBL/GenBank/DDBJ whole genome shotgun (WGS) entry which is preliminary data.</text>
</comment>
<dbReference type="Proteomes" id="UP001515480">
    <property type="component" value="Unassembled WGS sequence"/>
</dbReference>
<dbReference type="CDD" id="cd09272">
    <property type="entry name" value="RNase_HI_RT_Ty1"/>
    <property type="match status" value="1"/>
</dbReference>
<evidence type="ECO:0008006" key="3">
    <source>
        <dbReference type="Google" id="ProtNLM"/>
    </source>
</evidence>
<evidence type="ECO:0000313" key="2">
    <source>
        <dbReference type="Proteomes" id="UP001515480"/>
    </source>
</evidence>
<sequence>MQLDVKEAPLAYFVVCDGDLRTDRSVSGIVHRFAGAAIAVQSVRQHSIAIDAHSSECFTASTAACQAVAFRGMLTELRISQELPTPIYSDSRSTLLVAQNAAALRKSIYILRRILFMREAVNNGEVDFFSCAGGTNPADPLTKYVKKKTYALGRIQVASPRSVANLLRRVCRRIQSAVPHLRKSTCRNDFRWVW</sequence>